<comment type="catalytic activity">
    <reaction evidence="12">
        <text>L-proline(in) + Na(+)(in) = L-proline(out) + Na(+)(out)</text>
        <dbReference type="Rhea" id="RHEA:28967"/>
        <dbReference type="ChEBI" id="CHEBI:29101"/>
        <dbReference type="ChEBI" id="CHEBI:60039"/>
    </reaction>
</comment>
<dbReference type="CDD" id="cd11475">
    <property type="entry name" value="SLC5sbd_PutP"/>
    <property type="match status" value="1"/>
</dbReference>
<dbReference type="NCBIfam" id="TIGR00813">
    <property type="entry name" value="sss"/>
    <property type="match status" value="1"/>
</dbReference>
<dbReference type="InterPro" id="IPR050277">
    <property type="entry name" value="Sodium:Solute_Symporter"/>
</dbReference>
<dbReference type="Gene3D" id="1.20.1730.10">
    <property type="entry name" value="Sodium/glucose cotransporter"/>
    <property type="match status" value="1"/>
</dbReference>
<feature type="transmembrane region" description="Helical" evidence="14">
    <location>
        <begin position="127"/>
        <end position="148"/>
    </location>
</feature>
<comment type="caution">
    <text evidence="14">Lacks conserved residue(s) required for the propagation of feature annotation.</text>
</comment>
<feature type="transmembrane region" description="Helical" evidence="14">
    <location>
        <begin position="295"/>
        <end position="319"/>
    </location>
</feature>
<dbReference type="GO" id="GO:0031402">
    <property type="term" value="F:sodium ion binding"/>
    <property type="evidence" value="ECO:0007669"/>
    <property type="project" value="UniProtKB-UniRule"/>
</dbReference>
<keyword evidence="5 14" id="KW-0812">Transmembrane</keyword>
<feature type="transmembrane region" description="Helical" evidence="14">
    <location>
        <begin position="476"/>
        <end position="497"/>
    </location>
</feature>
<organism evidence="15 16">
    <name type="scientific">Corynebacterium otitidis ATCC 51513</name>
    <dbReference type="NCBI Taxonomy" id="883169"/>
    <lineage>
        <taxon>Bacteria</taxon>
        <taxon>Bacillati</taxon>
        <taxon>Actinomycetota</taxon>
        <taxon>Actinomycetes</taxon>
        <taxon>Mycobacteriales</taxon>
        <taxon>Corynebacteriaceae</taxon>
        <taxon>Corynebacterium</taxon>
    </lineage>
</organism>
<sequence length="536" mass="58359">MSETTWFLIAMVIYLALMVAIGLWSFRKTTNYDDYVLADRGLHPFAAALSAGASDMSGWLLLGLPGLVFMSGLSELWQPIGLLIGSFVSWTIVAPRLRAYSEVSGDSVTLPSFFESRVRDNSRALRILAAIIIIVFFGIYVASGMVSGGRYYEATFGGALDIGGLDDFHIGLIIVGVITVAYTFFGGFLAVSYTDVVQGSIMFVALLIVPIMALLALDNPSDIFSFPTENDWAATVEQEGIGNPDYFNLIPEVSVLSILYILGQLGWGVGYFGQPHIVVRYMALKKPSQAIEARNYGFGWMLLCVLGAVSTAVIGVTFFTQNPDIQVTDQENFESVFLDMGRILFHPLIAGLVLTAVLAAIMSTMSSQLLVVSSSLIEDLYRIIAKTTPSQRFLVTTSRTAVIVVSVLAAIFAWNPQDSILDLVGFAWAGFGSAFGPLMLFALYWKRLNAPGAISGMVVGAVVSFVWGSIDVLTDHVYEALPGFLTSLIVTYVVTILTSKPSQEIVDEFEHTEKLVKASKKNKEASFEEIRESIES</sequence>
<dbReference type="RefSeq" id="WP_004601852.1">
    <property type="nucleotide sequence ID" value="NZ_HF541866.1"/>
</dbReference>
<dbReference type="GO" id="GO:0005886">
    <property type="term" value="C:plasma membrane"/>
    <property type="evidence" value="ECO:0007669"/>
    <property type="project" value="UniProtKB-SubCell"/>
</dbReference>
<accession>I7LBS0</accession>
<evidence type="ECO:0000256" key="4">
    <source>
        <dbReference type="ARBA" id="ARBA00022475"/>
    </source>
</evidence>
<keyword evidence="4 14" id="KW-1003">Cell membrane</keyword>
<evidence type="ECO:0000256" key="6">
    <source>
        <dbReference type="ARBA" id="ARBA00022847"/>
    </source>
</evidence>
<dbReference type="PROSITE" id="PS50283">
    <property type="entry name" value="NA_SOLUT_SYMP_3"/>
    <property type="match status" value="1"/>
</dbReference>
<feature type="transmembrane region" description="Helical" evidence="14">
    <location>
        <begin position="426"/>
        <end position="445"/>
    </location>
</feature>
<comment type="function">
    <text evidence="14">Catalyzes the sodium-dependent uptake of extracellular L-proline.</text>
</comment>
<keyword evidence="14" id="KW-0029">Amino-acid transport</keyword>
<dbReference type="NCBIfam" id="TIGR02121">
    <property type="entry name" value="Na_Pro_sym"/>
    <property type="match status" value="1"/>
</dbReference>
<dbReference type="OrthoDB" id="9789704at2"/>
<dbReference type="PANTHER" id="PTHR48086">
    <property type="entry name" value="SODIUM/PROLINE SYMPORTER-RELATED"/>
    <property type="match status" value="1"/>
</dbReference>
<evidence type="ECO:0000256" key="2">
    <source>
        <dbReference type="ARBA" id="ARBA00006434"/>
    </source>
</evidence>
<protein>
    <recommendedName>
        <fullName evidence="14">Sodium/proline symporter</fullName>
    </recommendedName>
    <alternativeName>
        <fullName evidence="14">Proline permease</fullName>
    </alternativeName>
</protein>
<dbReference type="AlphaFoldDB" id="I7LBS0"/>
<evidence type="ECO:0000256" key="5">
    <source>
        <dbReference type="ARBA" id="ARBA00022692"/>
    </source>
</evidence>
<evidence type="ECO:0000313" key="16">
    <source>
        <dbReference type="Proteomes" id="UP000011016"/>
    </source>
</evidence>
<keyword evidence="7 14" id="KW-1133">Transmembrane helix</keyword>
<evidence type="ECO:0000256" key="1">
    <source>
        <dbReference type="ARBA" id="ARBA00004651"/>
    </source>
</evidence>
<keyword evidence="11 14" id="KW-0739">Sodium transport</keyword>
<dbReference type="EMBL" id="CAJZ01000091">
    <property type="protein sequence ID" value="CCI83324.1"/>
    <property type="molecule type" value="Genomic_DNA"/>
</dbReference>
<name>I7LBS0_9CORY</name>
<dbReference type="InterPro" id="IPR011851">
    <property type="entry name" value="Na/Pro_symporter"/>
</dbReference>
<evidence type="ECO:0000256" key="12">
    <source>
        <dbReference type="ARBA" id="ARBA00033708"/>
    </source>
</evidence>
<evidence type="ECO:0000256" key="8">
    <source>
        <dbReference type="ARBA" id="ARBA00023053"/>
    </source>
</evidence>
<evidence type="ECO:0000256" key="9">
    <source>
        <dbReference type="ARBA" id="ARBA00023065"/>
    </source>
</evidence>
<feature type="transmembrane region" description="Helical" evidence="14">
    <location>
        <begin position="348"/>
        <end position="372"/>
    </location>
</feature>
<feature type="transmembrane region" description="Helical" evidence="14">
    <location>
        <begin position="393"/>
        <end position="414"/>
    </location>
</feature>
<evidence type="ECO:0000256" key="13">
    <source>
        <dbReference type="RuleBase" id="RU362091"/>
    </source>
</evidence>
<dbReference type="PANTHER" id="PTHR48086:SF3">
    <property type="entry name" value="SODIUM_PROLINE SYMPORTER"/>
    <property type="match status" value="1"/>
</dbReference>
<comment type="subcellular location">
    <subcellularLocation>
        <location evidence="1 14">Cell membrane</location>
        <topology evidence="1 14">Multi-pass membrane protein</topology>
    </subcellularLocation>
</comment>
<comment type="similarity">
    <text evidence="2 13">Belongs to the sodium:solute symporter (SSF) (TC 2.A.21) family.</text>
</comment>
<feature type="transmembrane region" description="Helical" evidence="14">
    <location>
        <begin position="168"/>
        <end position="189"/>
    </location>
</feature>
<keyword evidence="3 14" id="KW-0813">Transport</keyword>
<feature type="transmembrane region" description="Helical" evidence="14">
    <location>
        <begin position="6"/>
        <end position="26"/>
    </location>
</feature>
<dbReference type="Pfam" id="PF00474">
    <property type="entry name" value="SSF"/>
    <property type="match status" value="1"/>
</dbReference>
<dbReference type="GO" id="GO:0015193">
    <property type="term" value="F:L-proline transmembrane transporter activity"/>
    <property type="evidence" value="ECO:0007669"/>
    <property type="project" value="TreeGrafter"/>
</dbReference>
<reference evidence="15 16" key="1">
    <citation type="journal article" date="2012" name="J. Bacteriol.">
        <title>Draft Genome Sequence of Turicella otitidis ATCC 51513, Isolated from Middle Ear Fluid from a Child with Otitis Media.</title>
        <authorList>
            <person name="Brinkrolf K."/>
            <person name="Schneider J."/>
            <person name="Knecht M."/>
            <person name="Ruckert C."/>
            <person name="Tauch A."/>
        </authorList>
    </citation>
    <scope>NUCLEOTIDE SEQUENCE [LARGE SCALE GENOMIC DNA]</scope>
    <source>
        <strain evidence="15 16">ATCC 51513</strain>
    </source>
</reference>
<feature type="transmembrane region" description="Helical" evidence="14">
    <location>
        <begin position="253"/>
        <end position="274"/>
    </location>
</feature>
<evidence type="ECO:0000256" key="14">
    <source>
        <dbReference type="RuleBase" id="RU366012"/>
    </source>
</evidence>
<dbReference type="PROSITE" id="PS00457">
    <property type="entry name" value="NA_SOLUT_SYMP_2"/>
    <property type="match status" value="1"/>
</dbReference>
<dbReference type="InterPro" id="IPR038377">
    <property type="entry name" value="Na/Glc_symporter_sf"/>
</dbReference>
<keyword evidence="8 14" id="KW-0915">Sodium</keyword>
<feature type="transmembrane region" description="Helical" evidence="14">
    <location>
        <begin position="196"/>
        <end position="217"/>
    </location>
</feature>
<evidence type="ECO:0000313" key="15">
    <source>
        <dbReference type="EMBL" id="CCI83324.1"/>
    </source>
</evidence>
<gene>
    <name evidence="15" type="primary">putP2</name>
    <name evidence="15" type="ORF">BN46_0587</name>
</gene>
<keyword evidence="9 14" id="KW-0406">Ion transport</keyword>
<proteinExistence type="inferred from homology"/>
<dbReference type="GO" id="GO:0005298">
    <property type="term" value="F:proline:sodium symporter activity"/>
    <property type="evidence" value="ECO:0007669"/>
    <property type="project" value="UniProtKB-UniRule"/>
</dbReference>
<evidence type="ECO:0000256" key="3">
    <source>
        <dbReference type="ARBA" id="ARBA00022448"/>
    </source>
</evidence>
<evidence type="ECO:0000256" key="11">
    <source>
        <dbReference type="ARBA" id="ARBA00023201"/>
    </source>
</evidence>
<dbReference type="GO" id="GO:0015824">
    <property type="term" value="P:proline transport"/>
    <property type="evidence" value="ECO:0007669"/>
    <property type="project" value="UniProtKB-UniRule"/>
</dbReference>
<comment type="caution">
    <text evidence="15">The sequence shown here is derived from an EMBL/GenBank/DDBJ whole genome shotgun (WGS) entry which is preliminary data.</text>
</comment>
<keyword evidence="10 14" id="KW-0472">Membrane</keyword>
<dbReference type="InterPro" id="IPR018212">
    <property type="entry name" value="Na/solute_symporter_CS"/>
</dbReference>
<keyword evidence="6 14" id="KW-0769">Symport</keyword>
<evidence type="ECO:0000256" key="10">
    <source>
        <dbReference type="ARBA" id="ARBA00023136"/>
    </source>
</evidence>
<feature type="transmembrane region" description="Helical" evidence="14">
    <location>
        <begin position="452"/>
        <end position="470"/>
    </location>
</feature>
<dbReference type="InterPro" id="IPR001734">
    <property type="entry name" value="Na/solute_symporter"/>
</dbReference>
<dbReference type="Proteomes" id="UP000011016">
    <property type="component" value="Unassembled WGS sequence"/>
</dbReference>
<evidence type="ECO:0000256" key="7">
    <source>
        <dbReference type="ARBA" id="ARBA00022989"/>
    </source>
</evidence>